<comment type="subcellular location">
    <subcellularLocation>
        <location evidence="1 6">Membrane</location>
        <topology evidence="1 6">Multi-pass membrane protein</topology>
    </subcellularLocation>
</comment>
<evidence type="ECO:0000256" key="7">
    <source>
        <dbReference type="SAM" id="MobiDB-lite"/>
    </source>
</evidence>
<feature type="transmembrane region" description="Helical" evidence="6">
    <location>
        <begin position="320"/>
        <end position="339"/>
    </location>
</feature>
<feature type="domain" description="EamA" evidence="8">
    <location>
        <begin position="199"/>
        <end position="337"/>
    </location>
</feature>
<dbReference type="InterPro" id="IPR000620">
    <property type="entry name" value="EamA_dom"/>
</dbReference>
<proteinExistence type="inferred from homology"/>
<feature type="transmembrane region" description="Helical" evidence="6">
    <location>
        <begin position="84"/>
        <end position="103"/>
    </location>
</feature>
<evidence type="ECO:0000313" key="10">
    <source>
        <dbReference type="Proteomes" id="UP001174677"/>
    </source>
</evidence>
<dbReference type="PANTHER" id="PTHR31218">
    <property type="entry name" value="WAT1-RELATED PROTEIN"/>
    <property type="match status" value="1"/>
</dbReference>
<evidence type="ECO:0000256" key="1">
    <source>
        <dbReference type="ARBA" id="ARBA00004141"/>
    </source>
</evidence>
<feature type="region of interest" description="Disordered" evidence="7">
    <location>
        <begin position="353"/>
        <end position="392"/>
    </location>
</feature>
<evidence type="ECO:0000256" key="3">
    <source>
        <dbReference type="ARBA" id="ARBA00022692"/>
    </source>
</evidence>
<keyword evidence="4 6" id="KW-1133">Transmembrane helix</keyword>
<comment type="similarity">
    <text evidence="2 6">Belongs to the drug/metabolite transporter (DMT) superfamily. Plant drug/metabolite exporter (P-DME) (TC 2.A.7.4) family.</text>
</comment>
<accession>A0ABQ9L5N3</accession>
<organism evidence="9 10">
    <name type="scientific">Hevea brasiliensis</name>
    <name type="common">Para rubber tree</name>
    <name type="synonym">Siphonia brasiliensis</name>
    <dbReference type="NCBI Taxonomy" id="3981"/>
    <lineage>
        <taxon>Eukaryota</taxon>
        <taxon>Viridiplantae</taxon>
        <taxon>Streptophyta</taxon>
        <taxon>Embryophyta</taxon>
        <taxon>Tracheophyta</taxon>
        <taxon>Spermatophyta</taxon>
        <taxon>Magnoliopsida</taxon>
        <taxon>eudicotyledons</taxon>
        <taxon>Gunneridae</taxon>
        <taxon>Pentapetalae</taxon>
        <taxon>rosids</taxon>
        <taxon>fabids</taxon>
        <taxon>Malpighiales</taxon>
        <taxon>Euphorbiaceae</taxon>
        <taxon>Crotonoideae</taxon>
        <taxon>Micrandreae</taxon>
        <taxon>Hevea</taxon>
    </lineage>
</organism>
<dbReference type="Proteomes" id="UP001174677">
    <property type="component" value="Chromosome 14"/>
</dbReference>
<reference evidence="9" key="1">
    <citation type="journal article" date="2023" name="Plant Biotechnol. J.">
        <title>Chromosome-level wild Hevea brasiliensis genome provides new tools for genomic-assisted breeding and valuable loci to elevate rubber yield.</title>
        <authorList>
            <person name="Cheng H."/>
            <person name="Song X."/>
            <person name="Hu Y."/>
            <person name="Wu T."/>
            <person name="Yang Q."/>
            <person name="An Z."/>
            <person name="Feng S."/>
            <person name="Deng Z."/>
            <person name="Wu W."/>
            <person name="Zeng X."/>
            <person name="Tu M."/>
            <person name="Wang X."/>
            <person name="Huang H."/>
        </authorList>
    </citation>
    <scope>NUCLEOTIDE SEQUENCE</scope>
    <source>
        <strain evidence="9">MT/VB/25A 57/8</strain>
    </source>
</reference>
<feature type="transmembrane region" description="Helical" evidence="6">
    <location>
        <begin position="147"/>
        <end position="164"/>
    </location>
</feature>
<feature type="compositionally biased region" description="Polar residues" evidence="7">
    <location>
        <begin position="360"/>
        <end position="375"/>
    </location>
</feature>
<dbReference type="EMBL" id="JARPOI010000014">
    <property type="protein sequence ID" value="KAJ9160030.1"/>
    <property type="molecule type" value="Genomic_DNA"/>
</dbReference>
<feature type="transmembrane region" description="Helical" evidence="6">
    <location>
        <begin position="268"/>
        <end position="287"/>
    </location>
</feature>
<sequence>MAAAAAGEMVMKICKWLHELKPVLLMVAVQFFFAGVNVLFKLATYDGMSSRVIVAYRFIFATLFLIPLALIFERKSRPKLTWTILFQAFLCGFFGGSLSQNLYFEGLVLTSATFATAMANLIPGFTFILAASFGLEKMGISTLAGKAKVAGMLMGIGGAMLLTFCKGAEIHIWSTHVNLMKLVTPHGGHVASSDGTRVLGCIFSMSSCISFSLWLIIQAKMSAKYPCPYSSTALMSTMAAIQSVVYTFCVEKDWSQWKLGWNIRLLTAAYAGIVVHGMMITLTIWCVRIKGPMFATIFYPLMLVFTALAGSLLLDEDLHLGSIMGATFIVCGLYAVLWGKDAEMKTSQLIPLKNSEEVETTNSTSKNDNGENLSSGKIHGKEEKDKGSEEKV</sequence>
<dbReference type="InterPro" id="IPR030184">
    <property type="entry name" value="WAT1-related"/>
</dbReference>
<feature type="transmembrane region" description="Helical" evidence="6">
    <location>
        <begin position="197"/>
        <end position="217"/>
    </location>
</feature>
<feature type="transmembrane region" description="Helical" evidence="6">
    <location>
        <begin position="294"/>
        <end position="314"/>
    </location>
</feature>
<gene>
    <name evidence="9" type="ORF">P3X46_025471</name>
</gene>
<name>A0ABQ9L5N3_HEVBR</name>
<comment type="caution">
    <text evidence="9">The sequence shown here is derived from an EMBL/GenBank/DDBJ whole genome shotgun (WGS) entry which is preliminary data.</text>
</comment>
<evidence type="ECO:0000256" key="6">
    <source>
        <dbReference type="RuleBase" id="RU363077"/>
    </source>
</evidence>
<keyword evidence="10" id="KW-1185">Reference proteome</keyword>
<protein>
    <recommendedName>
        <fullName evidence="6">WAT1-related protein</fullName>
    </recommendedName>
</protein>
<feature type="transmembrane region" description="Helical" evidence="6">
    <location>
        <begin position="20"/>
        <end position="40"/>
    </location>
</feature>
<evidence type="ECO:0000259" key="8">
    <source>
        <dbReference type="Pfam" id="PF00892"/>
    </source>
</evidence>
<feature type="transmembrane region" description="Helical" evidence="6">
    <location>
        <begin position="109"/>
        <end position="135"/>
    </location>
</feature>
<evidence type="ECO:0000256" key="4">
    <source>
        <dbReference type="ARBA" id="ARBA00022989"/>
    </source>
</evidence>
<keyword evidence="5 6" id="KW-0472">Membrane</keyword>
<evidence type="ECO:0000313" key="9">
    <source>
        <dbReference type="EMBL" id="KAJ9160030.1"/>
    </source>
</evidence>
<feature type="compositionally biased region" description="Basic and acidic residues" evidence="7">
    <location>
        <begin position="379"/>
        <end position="392"/>
    </location>
</feature>
<keyword evidence="3 6" id="KW-0812">Transmembrane</keyword>
<evidence type="ECO:0000256" key="2">
    <source>
        <dbReference type="ARBA" id="ARBA00007635"/>
    </source>
</evidence>
<feature type="transmembrane region" description="Helical" evidence="6">
    <location>
        <begin position="229"/>
        <end position="248"/>
    </location>
</feature>
<feature type="domain" description="EamA" evidence="8">
    <location>
        <begin position="22"/>
        <end position="162"/>
    </location>
</feature>
<feature type="transmembrane region" description="Helical" evidence="6">
    <location>
        <begin position="52"/>
        <end position="72"/>
    </location>
</feature>
<evidence type="ECO:0000256" key="5">
    <source>
        <dbReference type="ARBA" id="ARBA00023136"/>
    </source>
</evidence>
<dbReference type="InterPro" id="IPR037185">
    <property type="entry name" value="EmrE-like"/>
</dbReference>
<dbReference type="SUPFAM" id="SSF103481">
    <property type="entry name" value="Multidrug resistance efflux transporter EmrE"/>
    <property type="match status" value="2"/>
</dbReference>
<dbReference type="Pfam" id="PF00892">
    <property type="entry name" value="EamA"/>
    <property type="match status" value="2"/>
</dbReference>